<sequence>MKCLIYYSCTAPAERLQALILAESMVSMHGEAWLVSQVNTKDARDPASADIGHLRNLLQPLLEILCNLALMVGTTDIPDWCYVETYGTKGRDKFTEAPSAEDLTLFYSKSPISHLSKAKTPTLFLLGAQDLRVPISTGLQGERSTNKTKVIVFQMMFMELKGPPHVSSVTRTAPPRRNSVQAHVRFWQPPKQNLMTPFMRPLSMNAANRNHFTLQNNPIDMHLPHMGLPGHQQD</sequence>
<gene>
    <name evidence="2" type="ORF">VNO80_19411</name>
</gene>
<accession>A0AAN9MFL3</accession>
<proteinExistence type="predicted"/>
<dbReference type="AlphaFoldDB" id="A0AAN9MFL3"/>
<dbReference type="SUPFAM" id="SSF53474">
    <property type="entry name" value="alpha/beta-Hydrolases"/>
    <property type="match status" value="1"/>
</dbReference>
<dbReference type="PANTHER" id="PTHR42776:SF4">
    <property type="entry name" value="ACYLAMINO-ACID-RELEASING ENZYME"/>
    <property type="match status" value="1"/>
</dbReference>
<name>A0AAN9MFL3_PHACN</name>
<protein>
    <submittedName>
        <fullName evidence="2">Uncharacterized protein</fullName>
    </submittedName>
</protein>
<reference evidence="2 3" key="1">
    <citation type="submission" date="2024-01" db="EMBL/GenBank/DDBJ databases">
        <title>The genomes of 5 underutilized Papilionoideae crops provide insights into root nodulation and disease resistanc.</title>
        <authorList>
            <person name="Jiang F."/>
        </authorList>
    </citation>
    <scope>NUCLEOTIDE SEQUENCE [LARGE SCALE GENOMIC DNA]</scope>
    <source>
        <strain evidence="2">JINMINGXINNONG_FW02</strain>
        <tissue evidence="2">Leaves</tissue>
    </source>
</reference>
<evidence type="ECO:0000313" key="2">
    <source>
        <dbReference type="EMBL" id="KAK7353955.1"/>
    </source>
</evidence>
<dbReference type="InterPro" id="IPR029058">
    <property type="entry name" value="AB_hydrolase_fold"/>
</dbReference>
<evidence type="ECO:0000256" key="1">
    <source>
        <dbReference type="ARBA" id="ARBA00022801"/>
    </source>
</evidence>
<dbReference type="Gene3D" id="3.40.50.1820">
    <property type="entry name" value="alpha/beta hydrolase"/>
    <property type="match status" value="1"/>
</dbReference>
<dbReference type="EMBL" id="JAYMYR010000007">
    <property type="protein sequence ID" value="KAK7353955.1"/>
    <property type="molecule type" value="Genomic_DNA"/>
</dbReference>
<dbReference type="Proteomes" id="UP001374584">
    <property type="component" value="Unassembled WGS sequence"/>
</dbReference>
<comment type="caution">
    <text evidence="2">The sequence shown here is derived from an EMBL/GenBank/DDBJ whole genome shotgun (WGS) entry which is preliminary data.</text>
</comment>
<dbReference type="PANTHER" id="PTHR42776">
    <property type="entry name" value="SERINE PEPTIDASE S9 FAMILY MEMBER"/>
    <property type="match status" value="1"/>
</dbReference>
<keyword evidence="3" id="KW-1185">Reference proteome</keyword>
<organism evidence="2 3">
    <name type="scientific">Phaseolus coccineus</name>
    <name type="common">Scarlet runner bean</name>
    <name type="synonym">Phaseolus multiflorus</name>
    <dbReference type="NCBI Taxonomy" id="3886"/>
    <lineage>
        <taxon>Eukaryota</taxon>
        <taxon>Viridiplantae</taxon>
        <taxon>Streptophyta</taxon>
        <taxon>Embryophyta</taxon>
        <taxon>Tracheophyta</taxon>
        <taxon>Spermatophyta</taxon>
        <taxon>Magnoliopsida</taxon>
        <taxon>eudicotyledons</taxon>
        <taxon>Gunneridae</taxon>
        <taxon>Pentapetalae</taxon>
        <taxon>rosids</taxon>
        <taxon>fabids</taxon>
        <taxon>Fabales</taxon>
        <taxon>Fabaceae</taxon>
        <taxon>Papilionoideae</taxon>
        <taxon>50 kb inversion clade</taxon>
        <taxon>NPAAA clade</taxon>
        <taxon>indigoferoid/millettioid clade</taxon>
        <taxon>Phaseoleae</taxon>
        <taxon>Phaseolus</taxon>
    </lineage>
</organism>
<keyword evidence="1" id="KW-0378">Hydrolase</keyword>
<dbReference type="GO" id="GO:0004252">
    <property type="term" value="F:serine-type endopeptidase activity"/>
    <property type="evidence" value="ECO:0007669"/>
    <property type="project" value="TreeGrafter"/>
</dbReference>
<evidence type="ECO:0000313" key="3">
    <source>
        <dbReference type="Proteomes" id="UP001374584"/>
    </source>
</evidence>